<evidence type="ECO:0000313" key="3">
    <source>
        <dbReference type="Proteomes" id="UP000640052"/>
    </source>
</evidence>
<dbReference type="CDD" id="cd08267">
    <property type="entry name" value="MDR1"/>
    <property type="match status" value="1"/>
</dbReference>
<evidence type="ECO:0000313" key="2">
    <source>
        <dbReference type="EMBL" id="GIH25764.1"/>
    </source>
</evidence>
<dbReference type="Proteomes" id="UP000640052">
    <property type="component" value="Unassembled WGS sequence"/>
</dbReference>
<dbReference type="EMBL" id="BOOA01000032">
    <property type="protein sequence ID" value="GIH25764.1"/>
    <property type="molecule type" value="Genomic_DNA"/>
</dbReference>
<dbReference type="SUPFAM" id="SSF50129">
    <property type="entry name" value="GroES-like"/>
    <property type="match status" value="1"/>
</dbReference>
<gene>
    <name evidence="2" type="ORF">Aph01nite_40740</name>
</gene>
<dbReference type="PROSITE" id="PS01162">
    <property type="entry name" value="QOR_ZETA_CRYSTAL"/>
    <property type="match status" value="1"/>
</dbReference>
<keyword evidence="3" id="KW-1185">Reference proteome</keyword>
<dbReference type="Pfam" id="PF08240">
    <property type="entry name" value="ADH_N"/>
    <property type="match status" value="1"/>
</dbReference>
<reference evidence="2" key="1">
    <citation type="submission" date="2021-01" db="EMBL/GenBank/DDBJ databases">
        <title>Whole genome shotgun sequence of Acrocarpospora phusangensis NBRC 108782.</title>
        <authorList>
            <person name="Komaki H."/>
            <person name="Tamura T."/>
        </authorList>
    </citation>
    <scope>NUCLEOTIDE SEQUENCE</scope>
    <source>
        <strain evidence="2">NBRC 108782</strain>
    </source>
</reference>
<protein>
    <submittedName>
        <fullName evidence="2">NADPH:quinone reductase</fullName>
    </submittedName>
</protein>
<dbReference type="PANTHER" id="PTHR11695">
    <property type="entry name" value="ALCOHOL DEHYDROGENASE RELATED"/>
    <property type="match status" value="1"/>
</dbReference>
<dbReference type="InterPro" id="IPR020843">
    <property type="entry name" value="ER"/>
</dbReference>
<sequence length="322" mass="34609">MKAIVQEKYGTPDVLRIGEADKPTPGDDDVLVRVHASSVTHGDLVTMTGEPYLGRLAFGLRGPKRQVPGRDIAGEVEAVGKNVTRFRPGDEVYAEISAGGFAEYASVPEKLLCAKPANLSFAEAAAVPWAANTALQGLRDRGELARGQKVLINGASGGVGTFAVQIAKAAGAEVTGVCSTRNVELVRSIGADHVVDYTREDFTTGDRRYDLIFDLAGNHSLSAFRRVLNPRGILVLSSSKGNRWVGPMGRLISALMLAPFVRHRLRSLMASPSPDNLAELKEMLESGRIAPAIDRTYALSDVPEAMRYFSKEHAKAKIVITV</sequence>
<dbReference type="RefSeq" id="WP_204042465.1">
    <property type="nucleotide sequence ID" value="NZ_BOOA01000032.1"/>
</dbReference>
<dbReference type="Gene3D" id="3.40.50.720">
    <property type="entry name" value="NAD(P)-binding Rossmann-like Domain"/>
    <property type="match status" value="1"/>
</dbReference>
<name>A0A919QDM0_9ACTN</name>
<dbReference type="InterPro" id="IPR050700">
    <property type="entry name" value="YIM1/Zinc_Alcohol_DH_Fams"/>
</dbReference>
<dbReference type="SMART" id="SM00829">
    <property type="entry name" value="PKS_ER"/>
    <property type="match status" value="1"/>
</dbReference>
<comment type="caution">
    <text evidence="2">The sequence shown here is derived from an EMBL/GenBank/DDBJ whole genome shotgun (WGS) entry which is preliminary data.</text>
</comment>
<accession>A0A919QDM0</accession>
<feature type="domain" description="Enoyl reductase (ER)" evidence="1">
    <location>
        <begin position="10"/>
        <end position="320"/>
    </location>
</feature>
<proteinExistence type="predicted"/>
<dbReference type="InterPro" id="IPR011032">
    <property type="entry name" value="GroES-like_sf"/>
</dbReference>
<dbReference type="AlphaFoldDB" id="A0A919QDM0"/>
<dbReference type="Gene3D" id="3.90.180.10">
    <property type="entry name" value="Medium-chain alcohol dehydrogenases, catalytic domain"/>
    <property type="match status" value="1"/>
</dbReference>
<dbReference type="InterPro" id="IPR013154">
    <property type="entry name" value="ADH-like_N"/>
</dbReference>
<dbReference type="Pfam" id="PF13602">
    <property type="entry name" value="ADH_zinc_N_2"/>
    <property type="match status" value="1"/>
</dbReference>
<dbReference type="InterPro" id="IPR036291">
    <property type="entry name" value="NAD(P)-bd_dom_sf"/>
</dbReference>
<dbReference type="GO" id="GO:0016491">
    <property type="term" value="F:oxidoreductase activity"/>
    <property type="evidence" value="ECO:0007669"/>
    <property type="project" value="InterPro"/>
</dbReference>
<evidence type="ECO:0000259" key="1">
    <source>
        <dbReference type="SMART" id="SM00829"/>
    </source>
</evidence>
<dbReference type="InterPro" id="IPR002364">
    <property type="entry name" value="Quin_OxRdtase/zeta-crystal_CS"/>
</dbReference>
<dbReference type="PANTHER" id="PTHR11695:SF648">
    <property type="entry name" value="ZINC-BINDING OXIDOREDUCTASE"/>
    <property type="match status" value="1"/>
</dbReference>
<organism evidence="2 3">
    <name type="scientific">Acrocarpospora phusangensis</name>
    <dbReference type="NCBI Taxonomy" id="1070424"/>
    <lineage>
        <taxon>Bacteria</taxon>
        <taxon>Bacillati</taxon>
        <taxon>Actinomycetota</taxon>
        <taxon>Actinomycetes</taxon>
        <taxon>Streptosporangiales</taxon>
        <taxon>Streptosporangiaceae</taxon>
        <taxon>Acrocarpospora</taxon>
    </lineage>
</organism>
<dbReference type="SUPFAM" id="SSF51735">
    <property type="entry name" value="NAD(P)-binding Rossmann-fold domains"/>
    <property type="match status" value="1"/>
</dbReference>
<dbReference type="GO" id="GO:0008270">
    <property type="term" value="F:zinc ion binding"/>
    <property type="evidence" value="ECO:0007669"/>
    <property type="project" value="InterPro"/>
</dbReference>